<evidence type="ECO:0008006" key="3">
    <source>
        <dbReference type="Google" id="ProtNLM"/>
    </source>
</evidence>
<dbReference type="EMBL" id="JACOIJ010000003">
    <property type="protein sequence ID" value="MBD1428504.1"/>
    <property type="molecule type" value="Genomic_DNA"/>
</dbReference>
<evidence type="ECO:0000313" key="2">
    <source>
        <dbReference type="Proteomes" id="UP000651271"/>
    </source>
</evidence>
<organism evidence="1 2">
    <name type="scientific">Sphingobacterium litopenaei</name>
    <dbReference type="NCBI Taxonomy" id="2763500"/>
    <lineage>
        <taxon>Bacteria</taxon>
        <taxon>Pseudomonadati</taxon>
        <taxon>Bacteroidota</taxon>
        <taxon>Sphingobacteriia</taxon>
        <taxon>Sphingobacteriales</taxon>
        <taxon>Sphingobacteriaceae</taxon>
        <taxon>Sphingobacterium</taxon>
    </lineage>
</organism>
<protein>
    <recommendedName>
        <fullName evidence="3">HTH cro/C1-type domain-containing protein</fullName>
    </recommendedName>
</protein>
<dbReference type="Gene3D" id="1.10.260.40">
    <property type="entry name" value="lambda repressor-like DNA-binding domains"/>
    <property type="match status" value="1"/>
</dbReference>
<proteinExistence type="predicted"/>
<gene>
    <name evidence="1" type="ORF">H8B04_02790</name>
</gene>
<dbReference type="InterPro" id="IPR010982">
    <property type="entry name" value="Lambda_DNA-bd_dom_sf"/>
</dbReference>
<accession>A0ABR7YB09</accession>
<dbReference type="SUPFAM" id="SSF47413">
    <property type="entry name" value="lambda repressor-like DNA-binding domains"/>
    <property type="match status" value="1"/>
</dbReference>
<dbReference type="RefSeq" id="WP_190301372.1">
    <property type="nucleotide sequence ID" value="NZ_JACOIJ010000003.1"/>
</dbReference>
<reference evidence="1 2" key="1">
    <citation type="submission" date="2020-08" db="EMBL/GenBank/DDBJ databases">
        <title>Sphingobacterium sp. DN04309 isolated from aquaculture water.</title>
        <authorList>
            <person name="Zhang M."/>
        </authorList>
    </citation>
    <scope>NUCLEOTIDE SEQUENCE [LARGE SCALE GENOMIC DNA]</scope>
    <source>
        <strain evidence="1 2">DN04309</strain>
    </source>
</reference>
<keyword evidence="2" id="KW-1185">Reference proteome</keyword>
<comment type="caution">
    <text evidence="1">The sequence shown here is derived from an EMBL/GenBank/DDBJ whole genome shotgun (WGS) entry which is preliminary data.</text>
</comment>
<evidence type="ECO:0000313" key="1">
    <source>
        <dbReference type="EMBL" id="MBD1428504.1"/>
    </source>
</evidence>
<name>A0ABR7YB09_9SPHI</name>
<dbReference type="Proteomes" id="UP000651271">
    <property type="component" value="Unassembled WGS sequence"/>
</dbReference>
<sequence>MTYIEDKNELNKKICEFIKARFFSPYKLNGEETSLNKYAKACNLSSSTISKIKDAEGYNIPISTIYAICNVENLSLNLFFEEFENQMKKS</sequence>